<reference evidence="2 3" key="1">
    <citation type="journal article" date="2016" name="Nat. Commun.">
        <title>Thousands of microbial genomes shed light on interconnected biogeochemical processes in an aquifer system.</title>
        <authorList>
            <person name="Anantharaman K."/>
            <person name="Brown C.T."/>
            <person name="Hug L.A."/>
            <person name="Sharon I."/>
            <person name="Castelle C.J."/>
            <person name="Probst A.J."/>
            <person name="Thomas B.C."/>
            <person name="Singh A."/>
            <person name="Wilkins M.J."/>
            <person name="Karaoz U."/>
            <person name="Brodie E.L."/>
            <person name="Williams K.H."/>
            <person name="Hubbard S.S."/>
            <person name="Banfield J.F."/>
        </authorList>
    </citation>
    <scope>NUCLEOTIDE SEQUENCE [LARGE SCALE GENOMIC DNA]</scope>
</reference>
<evidence type="ECO:0000256" key="1">
    <source>
        <dbReference type="SAM" id="SignalP"/>
    </source>
</evidence>
<proteinExistence type="predicted"/>
<comment type="caution">
    <text evidence="2">The sequence shown here is derived from an EMBL/GenBank/DDBJ whole genome shotgun (WGS) entry which is preliminary data.</text>
</comment>
<gene>
    <name evidence="2" type="ORF">A2392_02355</name>
</gene>
<sequence>MNKLFAIALVLVTAFAVSAEAGSYEACKSQARSGPLKGSTKIATVWNGGGNTRVAWYHKKYKDPKTGKVYQGCVRFTIVPK</sequence>
<feature type="chain" id="PRO_5009524378" evidence="1">
    <location>
        <begin position="22"/>
        <end position="81"/>
    </location>
</feature>
<organism evidence="2 3">
    <name type="scientific">Candidatus Kaiserbacteria bacterium RIFOXYB1_FULL_46_14</name>
    <dbReference type="NCBI Taxonomy" id="1798531"/>
    <lineage>
        <taxon>Bacteria</taxon>
        <taxon>Candidatus Kaiseribacteriota</taxon>
    </lineage>
</organism>
<dbReference type="STRING" id="1798531.A2392_02355"/>
<evidence type="ECO:0000313" key="3">
    <source>
        <dbReference type="Proteomes" id="UP000177395"/>
    </source>
</evidence>
<evidence type="ECO:0000313" key="2">
    <source>
        <dbReference type="EMBL" id="OGG85592.1"/>
    </source>
</evidence>
<name>A0A1F6FIA9_9BACT</name>
<protein>
    <submittedName>
        <fullName evidence="2">Uncharacterized protein</fullName>
    </submittedName>
</protein>
<feature type="signal peptide" evidence="1">
    <location>
        <begin position="1"/>
        <end position="21"/>
    </location>
</feature>
<dbReference type="AlphaFoldDB" id="A0A1F6FIA9"/>
<dbReference type="Proteomes" id="UP000177395">
    <property type="component" value="Unassembled WGS sequence"/>
</dbReference>
<keyword evidence="1" id="KW-0732">Signal</keyword>
<accession>A0A1F6FIA9</accession>
<dbReference type="EMBL" id="MFMS01000006">
    <property type="protein sequence ID" value="OGG85592.1"/>
    <property type="molecule type" value="Genomic_DNA"/>
</dbReference>